<accession>A0ABQ0G6M9</accession>
<organism evidence="2 3">
    <name type="scientific">Madurella fahalii</name>
    <dbReference type="NCBI Taxonomy" id="1157608"/>
    <lineage>
        <taxon>Eukaryota</taxon>
        <taxon>Fungi</taxon>
        <taxon>Dikarya</taxon>
        <taxon>Ascomycota</taxon>
        <taxon>Pezizomycotina</taxon>
        <taxon>Sordariomycetes</taxon>
        <taxon>Sordariomycetidae</taxon>
        <taxon>Sordariales</taxon>
        <taxon>Sordariales incertae sedis</taxon>
        <taxon>Madurella</taxon>
    </lineage>
</organism>
<feature type="compositionally biased region" description="Low complexity" evidence="1">
    <location>
        <begin position="370"/>
        <end position="380"/>
    </location>
</feature>
<reference evidence="2 3" key="1">
    <citation type="submission" date="2024-09" db="EMBL/GenBank/DDBJ databases">
        <title>Itraconazole resistance in Madurella fahalii resulting from another homologue of gene encoding cytochrome P450 14-alpha sterol demethylase (CYP51).</title>
        <authorList>
            <person name="Yoshioka I."/>
            <person name="Fahal A.H."/>
            <person name="Kaneko S."/>
            <person name="Yaguchi T."/>
        </authorList>
    </citation>
    <scope>NUCLEOTIDE SEQUENCE [LARGE SCALE GENOMIC DNA]</scope>
    <source>
        <strain evidence="2 3">IFM 68171</strain>
    </source>
</reference>
<dbReference type="GeneID" id="98174184"/>
<feature type="compositionally biased region" description="Low complexity" evidence="1">
    <location>
        <begin position="11"/>
        <end position="29"/>
    </location>
</feature>
<proteinExistence type="predicted"/>
<dbReference type="Proteomes" id="UP001628179">
    <property type="component" value="Unassembled WGS sequence"/>
</dbReference>
<protein>
    <submittedName>
        <fullName evidence="2">Uncharacterized protein</fullName>
    </submittedName>
</protein>
<gene>
    <name evidence="2" type="ORF">MFIFM68171_03440</name>
</gene>
<feature type="region of interest" description="Disordered" evidence="1">
    <location>
        <begin position="55"/>
        <end position="119"/>
    </location>
</feature>
<feature type="region of interest" description="Disordered" evidence="1">
    <location>
        <begin position="1"/>
        <end position="37"/>
    </location>
</feature>
<feature type="compositionally biased region" description="Basic and acidic residues" evidence="1">
    <location>
        <begin position="283"/>
        <end position="292"/>
    </location>
</feature>
<sequence>MQYKMSYTREPAGAAPRPTGRPPKAATRAAEGHFDPDELTRRLYIVLAEQQQYAERKLRIRGEPPKPRDGAGPSPSTRHKDHTGHGRKERRESVEAPADLITELRRSKSAKRKPSHTAIATVAAPEAGIAAQAGEYRHVPKEAAKQFTRTTTQENMRSNTDLVHKLSKRALKFHMEGGRATRPGGGSAEAPIAPAELSRVLRRSQSQRDKILERNQFQRTRILDEAAQVDHDAQQHLHSPSKHTFGSELTRMMSAEGHHHAKYNNMHAGRRGSTGSTGMNDGLDQRADDSNHNRRSFMMLEPLVDIIEDVAPPVPVAEEEGEQLACPPHERRVDWTQSDEPSRARPKQLLTPLLRRADSLWTLRGRKGSKGSSSSSGASGYEKGEDKENGSPKSPKVGGFFAKFKR</sequence>
<evidence type="ECO:0000313" key="2">
    <source>
        <dbReference type="EMBL" id="GAB1313230.1"/>
    </source>
</evidence>
<comment type="caution">
    <text evidence="2">The sequence shown here is derived from an EMBL/GenBank/DDBJ whole genome shotgun (WGS) entry which is preliminary data.</text>
</comment>
<dbReference type="EMBL" id="BAAFSV010000002">
    <property type="protein sequence ID" value="GAB1313230.1"/>
    <property type="molecule type" value="Genomic_DNA"/>
</dbReference>
<feature type="region of interest" description="Disordered" evidence="1">
    <location>
        <begin position="316"/>
        <end position="406"/>
    </location>
</feature>
<evidence type="ECO:0000313" key="3">
    <source>
        <dbReference type="Proteomes" id="UP001628179"/>
    </source>
</evidence>
<keyword evidence="3" id="KW-1185">Reference proteome</keyword>
<evidence type="ECO:0000256" key="1">
    <source>
        <dbReference type="SAM" id="MobiDB-lite"/>
    </source>
</evidence>
<feature type="region of interest" description="Disordered" evidence="1">
    <location>
        <begin position="264"/>
        <end position="293"/>
    </location>
</feature>
<dbReference type="RefSeq" id="XP_070914962.1">
    <property type="nucleotide sequence ID" value="XM_071058861.1"/>
</dbReference>
<name>A0ABQ0G6M9_9PEZI</name>
<feature type="compositionally biased region" description="Basic and acidic residues" evidence="1">
    <location>
        <begin position="55"/>
        <end position="69"/>
    </location>
</feature>
<feature type="compositionally biased region" description="Basic and acidic residues" evidence="1">
    <location>
        <begin position="83"/>
        <end position="94"/>
    </location>
</feature>